<keyword evidence="2" id="KW-1185">Reference proteome</keyword>
<protein>
    <submittedName>
        <fullName evidence="1">Uncharacterized protein</fullName>
    </submittedName>
</protein>
<evidence type="ECO:0000313" key="1">
    <source>
        <dbReference type="EMBL" id="KAK7278395.1"/>
    </source>
</evidence>
<accession>A0AAN9IIE8</accession>
<proteinExistence type="predicted"/>
<reference evidence="1 2" key="1">
    <citation type="submission" date="2024-01" db="EMBL/GenBank/DDBJ databases">
        <title>The genomes of 5 underutilized Papilionoideae crops provide insights into root nodulation and disease resistance.</title>
        <authorList>
            <person name="Yuan L."/>
        </authorList>
    </citation>
    <scope>NUCLEOTIDE SEQUENCE [LARGE SCALE GENOMIC DNA]</scope>
    <source>
        <strain evidence="1">LY-2023</strain>
        <tissue evidence="1">Leaf</tissue>
    </source>
</reference>
<comment type="caution">
    <text evidence="1">The sequence shown here is derived from an EMBL/GenBank/DDBJ whole genome shotgun (WGS) entry which is preliminary data.</text>
</comment>
<evidence type="ECO:0000313" key="2">
    <source>
        <dbReference type="Proteomes" id="UP001359559"/>
    </source>
</evidence>
<dbReference type="EMBL" id="JAYKXN010000006">
    <property type="protein sequence ID" value="KAK7278395.1"/>
    <property type="molecule type" value="Genomic_DNA"/>
</dbReference>
<sequence>MDPSLHMGMFPFPFLKANAPDLSPKPHLDRLFPLWERVTNDPVPPLSPIFLSSHIHSFIDTHKSLFVSIQSLNI</sequence>
<name>A0AAN9IIE8_CLITE</name>
<dbReference type="AlphaFoldDB" id="A0AAN9IIE8"/>
<organism evidence="1 2">
    <name type="scientific">Clitoria ternatea</name>
    <name type="common">Butterfly pea</name>
    <dbReference type="NCBI Taxonomy" id="43366"/>
    <lineage>
        <taxon>Eukaryota</taxon>
        <taxon>Viridiplantae</taxon>
        <taxon>Streptophyta</taxon>
        <taxon>Embryophyta</taxon>
        <taxon>Tracheophyta</taxon>
        <taxon>Spermatophyta</taxon>
        <taxon>Magnoliopsida</taxon>
        <taxon>eudicotyledons</taxon>
        <taxon>Gunneridae</taxon>
        <taxon>Pentapetalae</taxon>
        <taxon>rosids</taxon>
        <taxon>fabids</taxon>
        <taxon>Fabales</taxon>
        <taxon>Fabaceae</taxon>
        <taxon>Papilionoideae</taxon>
        <taxon>50 kb inversion clade</taxon>
        <taxon>NPAAA clade</taxon>
        <taxon>indigoferoid/millettioid clade</taxon>
        <taxon>Phaseoleae</taxon>
        <taxon>Clitoria</taxon>
    </lineage>
</organism>
<dbReference type="Proteomes" id="UP001359559">
    <property type="component" value="Unassembled WGS sequence"/>
</dbReference>
<gene>
    <name evidence="1" type="ORF">RJT34_23423</name>
</gene>